<evidence type="ECO:0000256" key="1">
    <source>
        <dbReference type="ARBA" id="ARBA00004751"/>
    </source>
</evidence>
<dbReference type="SUPFAM" id="SSF48256">
    <property type="entry name" value="Citrate synthase"/>
    <property type="match status" value="1"/>
</dbReference>
<dbReference type="EMBL" id="JAUKVY010000030">
    <property type="protein sequence ID" value="MDO1536688.1"/>
    <property type="molecule type" value="Genomic_DNA"/>
</dbReference>
<keyword evidence="7" id="KW-1185">Reference proteome</keyword>
<dbReference type="InterPro" id="IPR036969">
    <property type="entry name" value="Citrate_synthase_sf"/>
</dbReference>
<dbReference type="Proteomes" id="UP001169027">
    <property type="component" value="Unassembled WGS sequence"/>
</dbReference>
<keyword evidence="4" id="KW-0808">Transferase</keyword>
<dbReference type="PANTHER" id="PTHR11739:SF4">
    <property type="entry name" value="CITRATE SYNTHASE, PEROXISOMAL"/>
    <property type="match status" value="1"/>
</dbReference>
<dbReference type="PANTHER" id="PTHR11739">
    <property type="entry name" value="CITRATE SYNTHASE"/>
    <property type="match status" value="1"/>
</dbReference>
<evidence type="ECO:0000256" key="3">
    <source>
        <dbReference type="ARBA" id="ARBA00012972"/>
    </source>
</evidence>
<dbReference type="RefSeq" id="WP_301814843.1">
    <property type="nucleotide sequence ID" value="NZ_JAUJZH010000030.1"/>
</dbReference>
<comment type="pathway">
    <text evidence="1">Carbohydrate metabolism; tricarboxylic acid cycle; isocitrate from oxaloacetate: step 1/2.</text>
</comment>
<dbReference type="Gene3D" id="1.10.580.10">
    <property type="entry name" value="Citrate Synthase, domain 1"/>
    <property type="match status" value="1"/>
</dbReference>
<dbReference type="InterPro" id="IPR016143">
    <property type="entry name" value="Citrate_synth-like_sm_a-sub"/>
</dbReference>
<dbReference type="PRINTS" id="PR00143">
    <property type="entry name" value="CITRTSNTHASE"/>
</dbReference>
<dbReference type="InterPro" id="IPR016142">
    <property type="entry name" value="Citrate_synth-like_lrg_a-sub"/>
</dbReference>
<dbReference type="Gene3D" id="1.10.230.10">
    <property type="entry name" value="Cytochrome P450-Terp, domain 2"/>
    <property type="match status" value="1"/>
</dbReference>
<comment type="caution">
    <text evidence="6">The sequence shown here is derived from an EMBL/GenBank/DDBJ whole genome shotgun (WGS) entry which is preliminary data.</text>
</comment>
<evidence type="ECO:0000313" key="7">
    <source>
        <dbReference type="Proteomes" id="UP001169027"/>
    </source>
</evidence>
<dbReference type="Pfam" id="PF00285">
    <property type="entry name" value="Citrate_synt"/>
    <property type="match status" value="1"/>
</dbReference>
<evidence type="ECO:0000256" key="4">
    <source>
        <dbReference type="ARBA" id="ARBA00022679"/>
    </source>
</evidence>
<organism evidence="6 7">
    <name type="scientific">Variovorax ginsengisoli</name>
    <dbReference type="NCBI Taxonomy" id="363844"/>
    <lineage>
        <taxon>Bacteria</taxon>
        <taxon>Pseudomonadati</taxon>
        <taxon>Pseudomonadota</taxon>
        <taxon>Betaproteobacteria</taxon>
        <taxon>Burkholderiales</taxon>
        <taxon>Comamonadaceae</taxon>
        <taxon>Variovorax</taxon>
    </lineage>
</organism>
<protein>
    <recommendedName>
        <fullName evidence="3">citrate synthase (unknown stereospecificity)</fullName>
        <ecNumber evidence="3">2.3.3.16</ecNumber>
    </recommendedName>
</protein>
<name>A0ABT8SE90_9BURK</name>
<accession>A0ABT8SE90</accession>
<proteinExistence type="inferred from homology"/>
<evidence type="ECO:0000256" key="5">
    <source>
        <dbReference type="SAM" id="MobiDB-lite"/>
    </source>
</evidence>
<sequence length="456" mass="48726">MTTDGSTPPHFFPSLGIGATAPAPHEKYRRRSADVETESVVSHSELMTSLEAMEQLGVKRQTLYAYVSRGLIRTAHAPGASANLYFREDVEAVGLRGRLKGALPSPAERALKWGGSPVLESAITRLTSDGPQYRGLSVLELATSHCSFERCAELLWTSKLPVDEPRWSLPRASAEFKQLATGIAAIARRNRPLPLLVLAIESYGASLGDGWTEREEAPAHVAQQLIAVLAAAFGLLRANPRFELPNAPSRISELLLRSAGAHPSDEAVQAVDAALVLCADHELATATFVTRISASVGANLLSSVTGALSSFEGLLVAEASENLLRGAGDVSRYIETLAHWQADGKTLPGYSHPAYLVGDPRGRFLMDMARSLDAAAGRASRFVDWINQASRALSIAPNVGLGLLAMCDALALPSGTAGALLALSRTAGWIAHAFEQRESGYIIRPRSRFVEDDDSS</sequence>
<comment type="similarity">
    <text evidence="2">Belongs to the citrate synthase family.</text>
</comment>
<dbReference type="EC" id="2.3.3.16" evidence="3"/>
<feature type="region of interest" description="Disordered" evidence="5">
    <location>
        <begin position="1"/>
        <end position="33"/>
    </location>
</feature>
<dbReference type="InterPro" id="IPR002020">
    <property type="entry name" value="Citrate_synthase"/>
</dbReference>
<reference evidence="6" key="1">
    <citation type="submission" date="2023-06" db="EMBL/GenBank/DDBJ databases">
        <authorList>
            <person name="Jiang Y."/>
            <person name="Liu Q."/>
        </authorList>
    </citation>
    <scope>NUCLEOTIDE SEQUENCE</scope>
    <source>
        <strain evidence="6">CGMCC 1.12090</strain>
    </source>
</reference>
<evidence type="ECO:0000256" key="2">
    <source>
        <dbReference type="ARBA" id="ARBA00010566"/>
    </source>
</evidence>
<evidence type="ECO:0000313" key="6">
    <source>
        <dbReference type="EMBL" id="MDO1536688.1"/>
    </source>
</evidence>
<gene>
    <name evidence="6" type="ORF">Q2T77_30895</name>
</gene>